<organism evidence="1 2">
    <name type="scientific">Cuscuta campestris</name>
    <dbReference type="NCBI Taxonomy" id="132261"/>
    <lineage>
        <taxon>Eukaryota</taxon>
        <taxon>Viridiplantae</taxon>
        <taxon>Streptophyta</taxon>
        <taxon>Embryophyta</taxon>
        <taxon>Tracheophyta</taxon>
        <taxon>Spermatophyta</taxon>
        <taxon>Magnoliopsida</taxon>
        <taxon>eudicotyledons</taxon>
        <taxon>Gunneridae</taxon>
        <taxon>Pentapetalae</taxon>
        <taxon>asterids</taxon>
        <taxon>lamiids</taxon>
        <taxon>Solanales</taxon>
        <taxon>Convolvulaceae</taxon>
        <taxon>Cuscuteae</taxon>
        <taxon>Cuscuta</taxon>
        <taxon>Cuscuta subgen. Grammica</taxon>
        <taxon>Cuscuta sect. Cleistogrammica</taxon>
    </lineage>
</organism>
<feature type="non-terminal residue" evidence="1">
    <location>
        <position position="22"/>
    </location>
</feature>
<dbReference type="Proteomes" id="UP000595140">
    <property type="component" value="Unassembled WGS sequence"/>
</dbReference>
<gene>
    <name evidence="1" type="ORF">CCAM_LOCUS1503</name>
</gene>
<dbReference type="AlphaFoldDB" id="A0A484K8Z4"/>
<proteinExistence type="predicted"/>
<keyword evidence="2" id="KW-1185">Reference proteome</keyword>
<name>A0A484K8Z4_9ASTE</name>
<evidence type="ECO:0000313" key="2">
    <source>
        <dbReference type="Proteomes" id="UP000595140"/>
    </source>
</evidence>
<protein>
    <submittedName>
        <fullName evidence="1">Uncharacterized protein</fullName>
    </submittedName>
</protein>
<sequence>MGNGLDVLGVYNRCSLYASTGE</sequence>
<dbReference type="EMBL" id="OOIL02000038">
    <property type="protein sequence ID" value="VFQ59727.1"/>
    <property type="molecule type" value="Genomic_DNA"/>
</dbReference>
<accession>A0A484K8Z4</accession>
<reference evidence="1 2" key="1">
    <citation type="submission" date="2018-04" db="EMBL/GenBank/DDBJ databases">
        <authorList>
            <person name="Vogel A."/>
        </authorList>
    </citation>
    <scope>NUCLEOTIDE SEQUENCE [LARGE SCALE GENOMIC DNA]</scope>
</reference>
<evidence type="ECO:0000313" key="1">
    <source>
        <dbReference type="EMBL" id="VFQ59727.1"/>
    </source>
</evidence>